<dbReference type="Gene3D" id="1.10.10.60">
    <property type="entry name" value="Homeodomain-like"/>
    <property type="match status" value="2"/>
</dbReference>
<keyword evidence="1" id="KW-0805">Transcription regulation</keyword>
<evidence type="ECO:0000256" key="3">
    <source>
        <dbReference type="ARBA" id="ARBA00023163"/>
    </source>
</evidence>
<dbReference type="PROSITE" id="PS01124">
    <property type="entry name" value="HTH_ARAC_FAMILY_2"/>
    <property type="match status" value="1"/>
</dbReference>
<dbReference type="PANTHER" id="PTHR43280:SF34">
    <property type="entry name" value="ARAC-FAMILY TRANSCRIPTIONAL REGULATOR"/>
    <property type="match status" value="1"/>
</dbReference>
<keyword evidence="4" id="KW-0802">TPR repeat</keyword>
<feature type="transmembrane region" description="Helical" evidence="5">
    <location>
        <begin position="335"/>
        <end position="354"/>
    </location>
</feature>
<keyword evidence="5" id="KW-1133">Transmembrane helix</keyword>
<evidence type="ECO:0000256" key="1">
    <source>
        <dbReference type="ARBA" id="ARBA00023015"/>
    </source>
</evidence>
<dbReference type="AlphaFoldDB" id="A0AAJ3NCN7"/>
<dbReference type="Pfam" id="PF13181">
    <property type="entry name" value="TPR_8"/>
    <property type="match status" value="1"/>
</dbReference>
<dbReference type="GO" id="GO:0003700">
    <property type="term" value="F:DNA-binding transcription factor activity"/>
    <property type="evidence" value="ECO:0007669"/>
    <property type="project" value="InterPro"/>
</dbReference>
<comment type="caution">
    <text evidence="7">The sequence shown here is derived from an EMBL/GenBank/DDBJ whole genome shotgun (WGS) entry which is preliminary data.</text>
</comment>
<dbReference type="Pfam" id="PF12833">
    <property type="entry name" value="HTH_18"/>
    <property type="match status" value="1"/>
</dbReference>
<sequence length="518" mass="60895">MVFGRSQVQELSENEVILKYDQISVNNLGNKSFLEINRLYKYSESKNYRLGILRGLMAMQQYYLGEGNYEQSLNYSEKALENAKRLSNNDALSSIYMHRGTSFAMLDMHVESKKALNIAIKYAKKIRNIVDKNIQLSKIYTTFAGLSEGEDLNDSILYYSQKSLNILESTSRQSLNKLQESSYYSMLIDQYLNMGSIYSHFIQPPNLKKAENYYSKALDLSRSRPDDFEQSAMFAYFTIGHFYFQKKEFQKSIKYFEKVLEREKIDKEPNRRLATYDNLKNIYDSIGDIPQQNKYLKLYGNLNDSLLRIKNKSVITHSDKQAYFSELKINNLRKYLQVSIGIAVVLLVGISVFFRKKNKEFKKKYITLIKKLKEDDIETVNYKPFDKNKMSSEKEKVLVNKLINFEASEKFLKKNLTLSYLSHTLNTNPKYLSHIINLYREQNFNGYINRLRINYISHKLYHNPIYREYKISYLAEECGYASSQVFINAFKKETGMTPSYFIQELKNQNSTYKNITTN</sequence>
<keyword evidence="2" id="KW-0238">DNA-binding</keyword>
<name>A0AAJ3NCN7_9FLAO</name>
<evidence type="ECO:0000256" key="5">
    <source>
        <dbReference type="SAM" id="Phobius"/>
    </source>
</evidence>
<dbReference type="SUPFAM" id="SSF48452">
    <property type="entry name" value="TPR-like"/>
    <property type="match status" value="1"/>
</dbReference>
<keyword evidence="3" id="KW-0804">Transcription</keyword>
<dbReference type="SMART" id="SM00342">
    <property type="entry name" value="HTH_ARAC"/>
    <property type="match status" value="1"/>
</dbReference>
<organism evidence="7 8">
    <name type="scientific">Elizabethkingia ursingii</name>
    <dbReference type="NCBI Taxonomy" id="1756150"/>
    <lineage>
        <taxon>Bacteria</taxon>
        <taxon>Pseudomonadati</taxon>
        <taxon>Bacteroidota</taxon>
        <taxon>Flavobacteriia</taxon>
        <taxon>Flavobacteriales</taxon>
        <taxon>Weeksellaceae</taxon>
        <taxon>Elizabethkingia</taxon>
    </lineage>
</organism>
<protein>
    <submittedName>
        <fullName evidence="7">Transcriptional regulator</fullName>
    </submittedName>
</protein>
<dbReference type="SMART" id="SM00028">
    <property type="entry name" value="TPR"/>
    <property type="match status" value="4"/>
</dbReference>
<evidence type="ECO:0000256" key="2">
    <source>
        <dbReference type="ARBA" id="ARBA00023125"/>
    </source>
</evidence>
<dbReference type="EMBL" id="MAIC01000014">
    <property type="protein sequence ID" value="OPB75490.1"/>
    <property type="molecule type" value="Genomic_DNA"/>
</dbReference>
<evidence type="ECO:0000313" key="7">
    <source>
        <dbReference type="EMBL" id="OPB75490.1"/>
    </source>
</evidence>
<dbReference type="PANTHER" id="PTHR43280">
    <property type="entry name" value="ARAC-FAMILY TRANSCRIPTIONAL REGULATOR"/>
    <property type="match status" value="1"/>
</dbReference>
<keyword evidence="5" id="KW-0812">Transmembrane</keyword>
<evidence type="ECO:0000259" key="6">
    <source>
        <dbReference type="PROSITE" id="PS01124"/>
    </source>
</evidence>
<gene>
    <name evidence="7" type="ORF">BAY32_07890</name>
</gene>
<dbReference type="Gene3D" id="1.25.40.10">
    <property type="entry name" value="Tetratricopeptide repeat domain"/>
    <property type="match status" value="2"/>
</dbReference>
<dbReference type="GO" id="GO:0043565">
    <property type="term" value="F:sequence-specific DNA binding"/>
    <property type="evidence" value="ECO:0007669"/>
    <property type="project" value="InterPro"/>
</dbReference>
<proteinExistence type="predicted"/>
<dbReference type="PROSITE" id="PS50005">
    <property type="entry name" value="TPR"/>
    <property type="match status" value="1"/>
</dbReference>
<dbReference type="InterPro" id="IPR018060">
    <property type="entry name" value="HTH_AraC"/>
</dbReference>
<reference evidence="7 8" key="1">
    <citation type="submission" date="2016-06" db="EMBL/GenBank/DDBJ databases">
        <authorList>
            <person name="Nicholson A.C."/>
        </authorList>
    </citation>
    <scope>NUCLEOTIDE SEQUENCE [LARGE SCALE GENOMIC DNA]</scope>
    <source>
        <strain evidence="7 8">G4123</strain>
    </source>
</reference>
<evidence type="ECO:0000256" key="4">
    <source>
        <dbReference type="PROSITE-ProRule" id="PRU00339"/>
    </source>
</evidence>
<keyword evidence="5" id="KW-0472">Membrane</keyword>
<feature type="domain" description="HTH araC/xylS-type" evidence="6">
    <location>
        <begin position="412"/>
        <end position="504"/>
    </location>
</feature>
<dbReference type="KEGG" id="ego:BBD34_14140"/>
<dbReference type="SUPFAM" id="SSF46689">
    <property type="entry name" value="Homeodomain-like"/>
    <property type="match status" value="1"/>
</dbReference>
<accession>A0AAJ3NCN7</accession>
<feature type="repeat" description="TPR" evidence="4">
    <location>
        <begin position="233"/>
        <end position="266"/>
    </location>
</feature>
<dbReference type="Proteomes" id="UP000190816">
    <property type="component" value="Unassembled WGS sequence"/>
</dbReference>
<evidence type="ECO:0000313" key="8">
    <source>
        <dbReference type="Proteomes" id="UP000190816"/>
    </source>
</evidence>
<dbReference type="InterPro" id="IPR019734">
    <property type="entry name" value="TPR_rpt"/>
</dbReference>
<dbReference type="InterPro" id="IPR011990">
    <property type="entry name" value="TPR-like_helical_dom_sf"/>
</dbReference>
<dbReference type="InterPro" id="IPR009057">
    <property type="entry name" value="Homeodomain-like_sf"/>
</dbReference>